<reference evidence="2" key="1">
    <citation type="journal article" date="2013" name="Proc. Natl. Acad. Sci. U.S.A.">
        <title>Improving the coverage of the cyanobacterial phylum using diversity-driven genome sequencing.</title>
        <authorList>
            <person name="Shih P.M."/>
            <person name="Wu D."/>
            <person name="Latifi A."/>
            <person name="Axen S.D."/>
            <person name="Fewer D.P."/>
            <person name="Talla E."/>
            <person name="Calteau A."/>
            <person name="Cai F."/>
            <person name="Tandeau de Marsac N."/>
            <person name="Rippka R."/>
            <person name="Herdman M."/>
            <person name="Sivonen K."/>
            <person name="Coursin T."/>
            <person name="Laurent T."/>
            <person name="Goodwin L."/>
            <person name="Nolan M."/>
            <person name="Davenport K.W."/>
            <person name="Han C.S."/>
            <person name="Rubin E.M."/>
            <person name="Eisen J.A."/>
            <person name="Woyke T."/>
            <person name="Gugger M."/>
            <person name="Kerfeld C.A."/>
        </authorList>
    </citation>
    <scope>NUCLEOTIDE SEQUENCE [LARGE SCALE GENOMIC DNA]</scope>
    <source>
        <strain evidence="2">ATCC 27899 / PCC 7122</strain>
    </source>
</reference>
<dbReference type="EMBL" id="CP003659">
    <property type="protein sequence ID" value="AFZ60399.1"/>
    <property type="molecule type" value="Genomic_DNA"/>
</dbReference>
<dbReference type="RefSeq" id="WP_015217015.1">
    <property type="nucleotide sequence ID" value="NC_019771.1"/>
</dbReference>
<evidence type="ECO:0000313" key="2">
    <source>
        <dbReference type="Proteomes" id="UP000010474"/>
    </source>
</evidence>
<dbReference type="OrthoDB" id="3723110at2"/>
<dbReference type="Proteomes" id="UP000010474">
    <property type="component" value="Chromosome"/>
</dbReference>
<organism evidence="1 2">
    <name type="scientific">Anabaena cylindrica (strain ATCC 27899 / PCC 7122)</name>
    <dbReference type="NCBI Taxonomy" id="272123"/>
    <lineage>
        <taxon>Bacteria</taxon>
        <taxon>Bacillati</taxon>
        <taxon>Cyanobacteriota</taxon>
        <taxon>Cyanophyceae</taxon>
        <taxon>Nostocales</taxon>
        <taxon>Nostocaceae</taxon>
        <taxon>Anabaena</taxon>
    </lineage>
</organism>
<evidence type="ECO:0000313" key="1">
    <source>
        <dbReference type="EMBL" id="AFZ60399.1"/>
    </source>
</evidence>
<dbReference type="HOGENOM" id="CLU_051332_0_0_3"/>
<proteinExistence type="predicted"/>
<dbReference type="eggNOG" id="ENOG5033RRQ">
    <property type="taxonomic scope" value="Bacteria"/>
</dbReference>
<dbReference type="PROSITE" id="PS51257">
    <property type="entry name" value="PROKAR_LIPOPROTEIN"/>
    <property type="match status" value="1"/>
</dbReference>
<dbReference type="KEGG" id="acy:Anacy_5060"/>
<keyword evidence="2" id="KW-1185">Reference proteome</keyword>
<dbReference type="PATRIC" id="fig|272123.3.peg.5489"/>
<sequence>MSFHLKNIGKLPQSIVLTLALSGLLACGLDISNNQTSVAIPSPEQTQLAQNRNNLPRDISRAVLRDAAKRSGVKMPDLKITQVTVTTFGNPCIFRFGEICTKEYRPIRGWKVVVQVKDQSWTYHVNQPGSQILLDPKVNVSATSQLPKDIADKVVSDASKRSGLPQNAIKITQATQQTFSNACVFSFGEVCTQQFDPIEGWIVIVKVKNQSWTYHVDKTGASIVLDPKVATSTKN</sequence>
<gene>
    <name evidence="1" type="ordered locus">Anacy_5060</name>
</gene>
<protein>
    <submittedName>
        <fullName evidence="1">Uncharacterized protein</fullName>
    </submittedName>
</protein>
<accession>K9ZNN2</accession>
<dbReference type="AlphaFoldDB" id="K9ZNN2"/>
<name>K9ZNN2_ANACC</name>
<dbReference type="STRING" id="272123.Anacy_5060"/>